<dbReference type="AlphaFoldDB" id="A0A8J6LBP6"/>
<keyword evidence="2" id="KW-1185">Reference proteome</keyword>
<name>A0A8J6LBP6_TENMO</name>
<evidence type="ECO:0000313" key="2">
    <source>
        <dbReference type="Proteomes" id="UP000719412"/>
    </source>
</evidence>
<organism evidence="1 2">
    <name type="scientific">Tenebrio molitor</name>
    <name type="common">Yellow mealworm beetle</name>
    <dbReference type="NCBI Taxonomy" id="7067"/>
    <lineage>
        <taxon>Eukaryota</taxon>
        <taxon>Metazoa</taxon>
        <taxon>Ecdysozoa</taxon>
        <taxon>Arthropoda</taxon>
        <taxon>Hexapoda</taxon>
        <taxon>Insecta</taxon>
        <taxon>Pterygota</taxon>
        <taxon>Neoptera</taxon>
        <taxon>Endopterygota</taxon>
        <taxon>Coleoptera</taxon>
        <taxon>Polyphaga</taxon>
        <taxon>Cucujiformia</taxon>
        <taxon>Tenebrionidae</taxon>
        <taxon>Tenebrio</taxon>
    </lineage>
</organism>
<reference evidence="1" key="2">
    <citation type="submission" date="2021-08" db="EMBL/GenBank/DDBJ databases">
        <authorList>
            <person name="Eriksson T."/>
        </authorList>
    </citation>
    <scope>NUCLEOTIDE SEQUENCE</scope>
    <source>
        <strain evidence="1">Stoneville</strain>
        <tissue evidence="1">Whole head</tissue>
    </source>
</reference>
<proteinExistence type="predicted"/>
<gene>
    <name evidence="1" type="ORF">GEV33_015050</name>
</gene>
<dbReference type="EMBL" id="JABDTM020029779">
    <property type="protein sequence ID" value="KAH0807741.1"/>
    <property type="molecule type" value="Genomic_DNA"/>
</dbReference>
<dbReference type="Proteomes" id="UP000719412">
    <property type="component" value="Unassembled WGS sequence"/>
</dbReference>
<reference evidence="1" key="1">
    <citation type="journal article" date="2020" name="J Insects Food Feed">
        <title>The yellow mealworm (Tenebrio molitor) genome: a resource for the emerging insects as food and feed industry.</title>
        <authorList>
            <person name="Eriksson T."/>
            <person name="Andere A."/>
            <person name="Kelstrup H."/>
            <person name="Emery V."/>
            <person name="Picard C."/>
        </authorList>
    </citation>
    <scope>NUCLEOTIDE SEQUENCE</scope>
    <source>
        <strain evidence="1">Stoneville</strain>
        <tissue evidence="1">Whole head</tissue>
    </source>
</reference>
<evidence type="ECO:0000313" key="1">
    <source>
        <dbReference type="EMBL" id="KAH0807741.1"/>
    </source>
</evidence>
<accession>A0A8J6LBP6</accession>
<comment type="caution">
    <text evidence="1">The sequence shown here is derived from an EMBL/GenBank/DDBJ whole genome shotgun (WGS) entry which is preliminary data.</text>
</comment>
<sequence>MWNWKVLIVGKNMISSLFACLRRRPRGRRPHRSAHKGCSVENFELLEKEKILFLPEATNLIGLLGWRVRLVARALGAVSTGRQRAWCDLRKDKGWQRQDNGSETKLI</sequence>
<protein>
    <submittedName>
        <fullName evidence="1">Uncharacterized protein</fullName>
    </submittedName>
</protein>